<evidence type="ECO:0000313" key="2">
    <source>
        <dbReference type="EMBL" id="MBC8333649.1"/>
    </source>
</evidence>
<gene>
    <name evidence="2" type="ORF">H8E29_00125</name>
</gene>
<feature type="transmembrane region" description="Helical" evidence="1">
    <location>
        <begin position="31"/>
        <end position="48"/>
    </location>
</feature>
<proteinExistence type="predicted"/>
<protein>
    <submittedName>
        <fullName evidence="2">Uncharacterized protein</fullName>
    </submittedName>
</protein>
<comment type="caution">
    <text evidence="2">The sequence shown here is derived from an EMBL/GenBank/DDBJ whole genome shotgun (WGS) entry which is preliminary data.</text>
</comment>
<keyword evidence="1" id="KW-1133">Transmembrane helix</keyword>
<sequence length="62" mass="7489">MNYKFRFALIPILLGLLACRPVWTIGWTEFLILGVILLLLIGPSLWRFSRRYKKFKKYEKEK</sequence>
<dbReference type="EMBL" id="JACNJN010000009">
    <property type="protein sequence ID" value="MBC8333649.1"/>
    <property type="molecule type" value="Genomic_DNA"/>
</dbReference>
<reference evidence="2 3" key="1">
    <citation type="submission" date="2020-08" db="EMBL/GenBank/DDBJ databases">
        <title>Bridging the membrane lipid divide: bacteria of the FCB group superphylum have the potential to synthesize archaeal ether lipids.</title>
        <authorList>
            <person name="Villanueva L."/>
            <person name="Von Meijenfeldt F.A.B."/>
            <person name="Westbye A.B."/>
            <person name="Yadav S."/>
            <person name="Hopmans E.C."/>
            <person name="Dutilh B.E."/>
            <person name="Sinninghe Damste J.S."/>
        </authorList>
    </citation>
    <scope>NUCLEOTIDE SEQUENCE [LARGE SCALE GENOMIC DNA]</scope>
    <source>
        <strain evidence="2">NIOZ-UU36</strain>
    </source>
</reference>
<evidence type="ECO:0000256" key="1">
    <source>
        <dbReference type="SAM" id="Phobius"/>
    </source>
</evidence>
<evidence type="ECO:0000313" key="3">
    <source>
        <dbReference type="Proteomes" id="UP000614469"/>
    </source>
</evidence>
<dbReference type="AlphaFoldDB" id="A0A8J6NFW9"/>
<organism evidence="2 3">
    <name type="scientific">Candidatus Desulfolinea nitratireducens</name>
    <dbReference type="NCBI Taxonomy" id="2841698"/>
    <lineage>
        <taxon>Bacteria</taxon>
        <taxon>Bacillati</taxon>
        <taxon>Chloroflexota</taxon>
        <taxon>Anaerolineae</taxon>
        <taxon>Anaerolineales</taxon>
        <taxon>Anaerolineales incertae sedis</taxon>
        <taxon>Candidatus Desulfolinea</taxon>
    </lineage>
</organism>
<name>A0A8J6NFW9_9CHLR</name>
<accession>A0A8J6NFW9</accession>
<keyword evidence="1" id="KW-0812">Transmembrane</keyword>
<dbReference type="PROSITE" id="PS51257">
    <property type="entry name" value="PROKAR_LIPOPROTEIN"/>
    <property type="match status" value="1"/>
</dbReference>
<keyword evidence="1" id="KW-0472">Membrane</keyword>
<dbReference type="Proteomes" id="UP000614469">
    <property type="component" value="Unassembled WGS sequence"/>
</dbReference>